<protein>
    <recommendedName>
        <fullName evidence="2">histidine kinase</fullName>
        <ecNumber evidence="2">2.7.13.3</ecNumber>
    </recommendedName>
</protein>
<dbReference type="Gene3D" id="1.10.287.130">
    <property type="match status" value="1"/>
</dbReference>
<evidence type="ECO:0000256" key="6">
    <source>
        <dbReference type="ARBA" id="ARBA00023012"/>
    </source>
</evidence>
<evidence type="ECO:0000256" key="1">
    <source>
        <dbReference type="ARBA" id="ARBA00000085"/>
    </source>
</evidence>
<comment type="catalytic activity">
    <reaction evidence="1">
        <text>ATP + protein L-histidine = ADP + protein N-phospho-L-histidine.</text>
        <dbReference type="EC" id="2.7.13.3"/>
    </reaction>
</comment>
<dbReference type="InterPro" id="IPR003594">
    <property type="entry name" value="HATPase_dom"/>
</dbReference>
<reference evidence="10" key="1">
    <citation type="journal article" date="2009" name="Appl. Environ. Microbiol.">
        <title>Complete genome sequence of the chemolithoautotrophic marine magnetotactic coccus strain MC-1.</title>
        <authorList>
            <person name="Schubbe S."/>
            <person name="Williams T.J."/>
            <person name="Xie G."/>
            <person name="Kiss H.E."/>
            <person name="Brettin T.S."/>
            <person name="Martinez D."/>
            <person name="Ross C.A."/>
            <person name="Schuler D."/>
            <person name="Cox B.L."/>
            <person name="Nealson K.H."/>
            <person name="Bazylinski D.A."/>
        </authorList>
    </citation>
    <scope>NUCLEOTIDE SEQUENCE [LARGE SCALE GENOMIC DNA]</scope>
    <source>
        <strain evidence="10">ATCC BAA-1437 / JCM 17883 / MC-1</strain>
    </source>
</reference>
<dbReference type="STRING" id="156889.Mmc1_1536"/>
<dbReference type="SUPFAM" id="SSF55781">
    <property type="entry name" value="GAF domain-like"/>
    <property type="match status" value="1"/>
</dbReference>
<organism evidence="9 10">
    <name type="scientific">Magnetococcus marinus (strain ATCC BAA-1437 / JCM 17883 / MC-1)</name>
    <dbReference type="NCBI Taxonomy" id="156889"/>
    <lineage>
        <taxon>Bacteria</taxon>
        <taxon>Pseudomonadati</taxon>
        <taxon>Pseudomonadota</taxon>
        <taxon>Magnetococcia</taxon>
        <taxon>Magnetococcales</taxon>
        <taxon>Magnetococcaceae</taxon>
        <taxon>Magnetococcus</taxon>
    </lineage>
</organism>
<evidence type="ECO:0000256" key="4">
    <source>
        <dbReference type="ARBA" id="ARBA00022679"/>
    </source>
</evidence>
<dbReference type="SMART" id="SM00387">
    <property type="entry name" value="HATPase_c"/>
    <property type="match status" value="1"/>
</dbReference>
<keyword evidence="7" id="KW-0175">Coiled coil</keyword>
<dbReference type="InterPro" id="IPR050736">
    <property type="entry name" value="Sensor_HK_Regulatory"/>
</dbReference>
<feature type="domain" description="Histidine kinase" evidence="8">
    <location>
        <begin position="473"/>
        <end position="706"/>
    </location>
</feature>
<dbReference type="InterPro" id="IPR036890">
    <property type="entry name" value="HATPase_C_sf"/>
</dbReference>
<dbReference type="HOGENOM" id="CLU_389714_0_0_5"/>
<dbReference type="InterPro" id="IPR004358">
    <property type="entry name" value="Sig_transdc_His_kin-like_C"/>
</dbReference>
<dbReference type="SUPFAM" id="SSF47384">
    <property type="entry name" value="Homodimeric domain of signal transducing histidine kinase"/>
    <property type="match status" value="1"/>
</dbReference>
<gene>
    <name evidence="9" type="ordered locus">Mmc1_1536</name>
</gene>
<dbReference type="InterPro" id="IPR003661">
    <property type="entry name" value="HisK_dim/P_dom"/>
</dbReference>
<evidence type="ECO:0000256" key="5">
    <source>
        <dbReference type="ARBA" id="ARBA00022777"/>
    </source>
</evidence>
<dbReference type="SMART" id="SM00388">
    <property type="entry name" value="HisKA"/>
    <property type="match status" value="1"/>
</dbReference>
<proteinExistence type="predicted"/>
<dbReference type="InterPro" id="IPR036097">
    <property type="entry name" value="HisK_dim/P_sf"/>
</dbReference>
<accession>A0L7V2</accession>
<dbReference type="KEGG" id="mgm:Mmc1_1536"/>
<evidence type="ECO:0000313" key="9">
    <source>
        <dbReference type="EMBL" id="ABK44045.1"/>
    </source>
</evidence>
<keyword evidence="5 9" id="KW-0418">Kinase</keyword>
<dbReference type="AlphaFoldDB" id="A0L7V2"/>
<keyword evidence="4" id="KW-0808">Transferase</keyword>
<dbReference type="Pfam" id="PF00512">
    <property type="entry name" value="HisKA"/>
    <property type="match status" value="1"/>
</dbReference>
<dbReference type="EMBL" id="CP000471">
    <property type="protein sequence ID" value="ABK44045.1"/>
    <property type="molecule type" value="Genomic_DNA"/>
</dbReference>
<dbReference type="PANTHER" id="PTHR43711">
    <property type="entry name" value="TWO-COMPONENT HISTIDINE KINASE"/>
    <property type="match status" value="1"/>
</dbReference>
<dbReference type="Gene3D" id="3.30.450.40">
    <property type="match status" value="1"/>
</dbReference>
<feature type="coiled-coil region" evidence="7">
    <location>
        <begin position="256"/>
        <end position="290"/>
    </location>
</feature>
<dbReference type="InterPro" id="IPR003018">
    <property type="entry name" value="GAF"/>
</dbReference>
<keyword evidence="3" id="KW-0597">Phosphoprotein</keyword>
<evidence type="ECO:0000256" key="3">
    <source>
        <dbReference type="ARBA" id="ARBA00022553"/>
    </source>
</evidence>
<dbReference type="Pfam" id="PF13185">
    <property type="entry name" value="GAF_2"/>
    <property type="match status" value="1"/>
</dbReference>
<dbReference type="FunFam" id="3.30.565.10:FF:000006">
    <property type="entry name" value="Sensor histidine kinase WalK"/>
    <property type="match status" value="1"/>
</dbReference>
<dbReference type="InterPro" id="IPR005467">
    <property type="entry name" value="His_kinase_dom"/>
</dbReference>
<dbReference type="GO" id="GO:0000155">
    <property type="term" value="F:phosphorelay sensor kinase activity"/>
    <property type="evidence" value="ECO:0007669"/>
    <property type="project" value="InterPro"/>
</dbReference>
<dbReference type="Proteomes" id="UP000002586">
    <property type="component" value="Chromosome"/>
</dbReference>
<evidence type="ECO:0000259" key="8">
    <source>
        <dbReference type="PROSITE" id="PS50109"/>
    </source>
</evidence>
<keyword evidence="6" id="KW-0902">Two-component regulatory system</keyword>
<dbReference type="PROSITE" id="PS50109">
    <property type="entry name" value="HIS_KIN"/>
    <property type="match status" value="1"/>
</dbReference>
<dbReference type="PRINTS" id="PR00344">
    <property type="entry name" value="BCTRLSENSOR"/>
</dbReference>
<dbReference type="CDD" id="cd00082">
    <property type="entry name" value="HisKA"/>
    <property type="match status" value="1"/>
</dbReference>
<evidence type="ECO:0000256" key="7">
    <source>
        <dbReference type="SAM" id="Coils"/>
    </source>
</evidence>
<dbReference type="EC" id="2.7.13.3" evidence="2"/>
<dbReference type="Gene3D" id="3.30.565.10">
    <property type="entry name" value="Histidine kinase-like ATPase, C-terminal domain"/>
    <property type="match status" value="1"/>
</dbReference>
<sequence>MNVVIVETAGSALFDQLSELNCQQDLSLTLTLLPDFNALAAIHMQGQAQLLLYSAASLETGLEPLIRWRNNNPEQRLLCHALPPGPAQQERVERLNMAELLLYPCQAEDVLTRLLSHLLNRTLSEQASSNETRGSFTTGSEPSERLLAGMHVGMLVVKLEGEPQHPSCVVERWNPAWAKLLSAMMQVEEGRRAEQLMPTLWNNHLQALVTDLWRQGQASVEPDLLYQHGLAWLHFSLFAMDGDRVGITVVDVSRFEQSVLQRNAQLQAKLDRYEQTEKALRLKIKEVEKGRRLQEVIFNITQLSLTPRPLEEILERSLQMLLVLPEFNVLEKGVILLANDDKQRLHMVASHGITNSPVMIKCAQVPYGTCLCGRIAQSDQDVLVTTNSSLKSGHDVQFAQMELHGHVHVKILGRGGKMLGVMTLYLQPNHTPNEQEISMLRTMANTMAGVVERRQAEQAAHAAAQAKQEFLANIGHELRTPLHGILGFAERGLKRLQRGEPTVDHLNRYFNNIVKGGQRLLLLLNDLLDLSKLEAGRMQFTMNWHDLNRLIEEVCESFHPLIEEKRLTVKCGVPLQDGQIMMDAVRIQQVLSNLLSNAIKFTPEQGEVWIHLRDIEMRGGRRANDPEMVDGVELVVEDSGMGIPEGELEEIFDQFAQSTRTKTGAGGTGLGLAICREIMHNHVGTIYAENRIGGGARLIVTLPRGGER</sequence>
<dbReference type="SUPFAM" id="SSF55874">
    <property type="entry name" value="ATPase domain of HSP90 chaperone/DNA topoisomerase II/histidine kinase"/>
    <property type="match status" value="1"/>
</dbReference>
<reference evidence="9 10" key="2">
    <citation type="journal article" date="2012" name="Int. J. Syst. Evol. Microbiol.">
        <title>Magnetococcus marinus gen. nov., sp. nov., a marine, magnetotactic bacterium that represents a novel lineage (Magnetococcaceae fam. nov.; Magnetococcales ord. nov.) at the base of the Alphaproteobacteria.</title>
        <authorList>
            <person name="Bazylinski D.A."/>
            <person name="Williams T.J."/>
            <person name="Lefevre C.T."/>
            <person name="Berg R.J."/>
            <person name="Zhang C.L."/>
            <person name="Bowser S.S."/>
            <person name="Dean A.J."/>
            <person name="Beveridge T.J."/>
        </authorList>
    </citation>
    <scope>NUCLEOTIDE SEQUENCE [LARGE SCALE GENOMIC DNA]</scope>
    <source>
        <strain evidence="10">ATCC BAA-1437 / JCM 17883 / MC-1</strain>
    </source>
</reference>
<dbReference type="PANTHER" id="PTHR43711:SF1">
    <property type="entry name" value="HISTIDINE KINASE 1"/>
    <property type="match status" value="1"/>
</dbReference>
<dbReference type="Pfam" id="PF02518">
    <property type="entry name" value="HATPase_c"/>
    <property type="match status" value="1"/>
</dbReference>
<evidence type="ECO:0000256" key="2">
    <source>
        <dbReference type="ARBA" id="ARBA00012438"/>
    </source>
</evidence>
<name>A0L7V2_MAGMM</name>
<keyword evidence="10" id="KW-1185">Reference proteome</keyword>
<dbReference type="eggNOG" id="COG2205">
    <property type="taxonomic scope" value="Bacteria"/>
</dbReference>
<dbReference type="InterPro" id="IPR029016">
    <property type="entry name" value="GAF-like_dom_sf"/>
</dbReference>
<evidence type="ECO:0000313" key="10">
    <source>
        <dbReference type="Proteomes" id="UP000002586"/>
    </source>
</evidence>